<proteinExistence type="predicted"/>
<organism evidence="1 2">
    <name type="scientific">Melastoma candidum</name>
    <dbReference type="NCBI Taxonomy" id="119954"/>
    <lineage>
        <taxon>Eukaryota</taxon>
        <taxon>Viridiplantae</taxon>
        <taxon>Streptophyta</taxon>
        <taxon>Embryophyta</taxon>
        <taxon>Tracheophyta</taxon>
        <taxon>Spermatophyta</taxon>
        <taxon>Magnoliopsida</taxon>
        <taxon>eudicotyledons</taxon>
        <taxon>Gunneridae</taxon>
        <taxon>Pentapetalae</taxon>
        <taxon>rosids</taxon>
        <taxon>malvids</taxon>
        <taxon>Myrtales</taxon>
        <taxon>Melastomataceae</taxon>
        <taxon>Melastomatoideae</taxon>
        <taxon>Melastomateae</taxon>
        <taxon>Melastoma</taxon>
    </lineage>
</organism>
<comment type="caution">
    <text evidence="1">The sequence shown here is derived from an EMBL/GenBank/DDBJ whole genome shotgun (WGS) entry which is preliminary data.</text>
</comment>
<dbReference type="Proteomes" id="UP001057402">
    <property type="component" value="Chromosome 9"/>
</dbReference>
<keyword evidence="2" id="KW-1185">Reference proteome</keyword>
<protein>
    <submittedName>
        <fullName evidence="1">Uncharacterized protein</fullName>
    </submittedName>
</protein>
<gene>
    <name evidence="1" type="ORF">MLD38_031434</name>
</gene>
<evidence type="ECO:0000313" key="2">
    <source>
        <dbReference type="Proteomes" id="UP001057402"/>
    </source>
</evidence>
<reference evidence="2" key="1">
    <citation type="journal article" date="2023" name="Front. Plant Sci.">
        <title>Chromosomal-level genome assembly of Melastoma candidum provides insights into trichome evolution.</title>
        <authorList>
            <person name="Zhong Y."/>
            <person name="Wu W."/>
            <person name="Sun C."/>
            <person name="Zou P."/>
            <person name="Liu Y."/>
            <person name="Dai S."/>
            <person name="Zhou R."/>
        </authorList>
    </citation>
    <scope>NUCLEOTIDE SEQUENCE [LARGE SCALE GENOMIC DNA]</scope>
</reference>
<sequence>MTQLNKDRKEITPHDLPRMFQYTTTLMELMEYGKTDAWLSMELMFHLSILPLTRQLTNISGNLWGRTLQGPKGRVSPFACISCKKHGAAKGQKRSCLFGGLVLVPKRGLYDKYVLLLDFNSLYPSIIQEHNICFTTVERAADGSIPPLPFSKDPGVLPELLKNLVQRRRMVESWMKNATGLKVQQLDIQQQALKLTANSMYGCLGFSNSRFYAEPLAELITLQARQILQSTVDLVQNNLNLEVIYGDTDSIMIYSGLDDISKAKAIAGKVIQEVNKMYRCLEIDLDGLYKRMLLLKKKKYAAVKLHFKDGTPYEGLDMVRQDWSLLSKELGDFCLSQILSGGSCEDVVESIHDSLVKVAEDMRRGQLALEKYLITKTLTKPPEAYPDAKNQPHVQLSTRNWTSFP</sequence>
<name>A0ACB9MT46_9MYRT</name>
<accession>A0ACB9MT46</accession>
<evidence type="ECO:0000313" key="1">
    <source>
        <dbReference type="EMBL" id="KAI4326086.1"/>
    </source>
</evidence>
<dbReference type="EMBL" id="CM042888">
    <property type="protein sequence ID" value="KAI4326086.1"/>
    <property type="molecule type" value="Genomic_DNA"/>
</dbReference>